<dbReference type="Proteomes" id="UP000078543">
    <property type="component" value="Unassembled WGS sequence"/>
</dbReference>
<accession>A0A178M9Z8</accession>
<evidence type="ECO:0000313" key="3">
    <source>
        <dbReference type="Proteomes" id="UP000078543"/>
    </source>
</evidence>
<dbReference type="RefSeq" id="WP_068504127.1">
    <property type="nucleotide sequence ID" value="NZ_LWQU01000185.1"/>
</dbReference>
<keyword evidence="1" id="KW-0732">Signal</keyword>
<protein>
    <recommendedName>
        <fullName evidence="4">Imelysin-like domain-containing protein</fullName>
    </recommendedName>
</protein>
<name>A0A178M9Z8_9PROT</name>
<dbReference type="OrthoDB" id="9857606at2"/>
<feature type="signal peptide" evidence="1">
    <location>
        <begin position="1"/>
        <end position="25"/>
    </location>
</feature>
<dbReference type="STRING" id="1437059.A6A05_04330"/>
<gene>
    <name evidence="2" type="ORF">A6A05_04330</name>
</gene>
<reference evidence="2 3" key="1">
    <citation type="submission" date="2016-04" db="EMBL/GenBank/DDBJ databases">
        <title>Draft genome sequence of freshwater magnetotactic bacteria Magnetospirillum marisnigri SP-1 and Magnetospirillum moscoviense BB-1.</title>
        <authorList>
            <person name="Koziaeva V."/>
            <person name="Dziuba M.V."/>
            <person name="Ivanov T.M."/>
            <person name="Kuznetsov B."/>
            <person name="Grouzdev D.S."/>
        </authorList>
    </citation>
    <scope>NUCLEOTIDE SEQUENCE [LARGE SCALE GENOMIC DNA]</scope>
    <source>
        <strain evidence="2 3">BB-1</strain>
    </source>
</reference>
<evidence type="ECO:0000313" key="2">
    <source>
        <dbReference type="EMBL" id="OAN45353.1"/>
    </source>
</evidence>
<dbReference type="PROSITE" id="PS51257">
    <property type="entry name" value="PROKAR_LIPOPROTEIN"/>
    <property type="match status" value="1"/>
</dbReference>
<dbReference type="AlphaFoldDB" id="A0A178M9Z8"/>
<sequence length="314" mass="33202">MIRIAKSIRALAAATFLSTALSGCAATFNGQGGLADEAADSVFRADSKQMRALRGTVALSVLGNLAIQRHHKSDDEVMAIYAQIMAAARPLGVAYAYARSADCPPPATGGCVIPGRFVASFDQAMIEAVSPLMSLAVTGMPNIDGSKLLSSVGEQNYIGALVQLWNIVADLSRSGRRLAAGYRDGIDLQAAVLTTDFQPTGALPTDNPYDKLKAAYSPLGSDLGALRELIAAIGNDTVLGPQMRRLQPNAKWLLSEFSLLQESCQQHHIDSRVAHSTMATQLKIDATNLCAGPETAFREAHDKLAAKLGLTPLP</sequence>
<keyword evidence="3" id="KW-1185">Reference proteome</keyword>
<organism evidence="2 3">
    <name type="scientific">Magnetospirillum moscoviense</name>
    <dbReference type="NCBI Taxonomy" id="1437059"/>
    <lineage>
        <taxon>Bacteria</taxon>
        <taxon>Pseudomonadati</taxon>
        <taxon>Pseudomonadota</taxon>
        <taxon>Alphaproteobacteria</taxon>
        <taxon>Rhodospirillales</taxon>
        <taxon>Rhodospirillaceae</taxon>
        <taxon>Magnetospirillum</taxon>
    </lineage>
</organism>
<comment type="caution">
    <text evidence="2">The sequence shown here is derived from an EMBL/GenBank/DDBJ whole genome shotgun (WGS) entry which is preliminary data.</text>
</comment>
<dbReference type="EMBL" id="LWQU01000185">
    <property type="protein sequence ID" value="OAN45353.1"/>
    <property type="molecule type" value="Genomic_DNA"/>
</dbReference>
<evidence type="ECO:0000256" key="1">
    <source>
        <dbReference type="SAM" id="SignalP"/>
    </source>
</evidence>
<feature type="chain" id="PRO_5008091798" description="Imelysin-like domain-containing protein" evidence="1">
    <location>
        <begin position="26"/>
        <end position="314"/>
    </location>
</feature>
<evidence type="ECO:0008006" key="4">
    <source>
        <dbReference type="Google" id="ProtNLM"/>
    </source>
</evidence>
<proteinExistence type="predicted"/>